<dbReference type="InterPro" id="IPR027417">
    <property type="entry name" value="P-loop_NTPase"/>
</dbReference>
<dbReference type="GO" id="GO:0016887">
    <property type="term" value="F:ATP hydrolysis activity"/>
    <property type="evidence" value="ECO:0007669"/>
    <property type="project" value="InterPro"/>
</dbReference>
<dbReference type="InParanoid" id="A0A0C3BIZ3"/>
<feature type="compositionally biased region" description="Low complexity" evidence="5">
    <location>
        <begin position="16"/>
        <end position="40"/>
    </location>
</feature>
<dbReference type="AlphaFoldDB" id="A0A0C3BIZ3"/>
<dbReference type="InterPro" id="IPR038729">
    <property type="entry name" value="Rad50/SbcC_AAA"/>
</dbReference>
<evidence type="ECO:0000259" key="6">
    <source>
        <dbReference type="Pfam" id="PF13476"/>
    </source>
</evidence>
<dbReference type="PANTHER" id="PTHR45916:SF1">
    <property type="entry name" value="STRUCTURAL MAINTENANCE OF CHROMOSOMES PROTEIN 5"/>
    <property type="match status" value="1"/>
</dbReference>
<dbReference type="Proteomes" id="UP000054166">
    <property type="component" value="Unassembled WGS sequence"/>
</dbReference>
<dbReference type="STRING" id="765440.A0A0C3BIZ3"/>
<dbReference type="OrthoDB" id="10254973at2759"/>
<feature type="region of interest" description="Disordered" evidence="5">
    <location>
        <begin position="436"/>
        <end position="459"/>
    </location>
</feature>
<dbReference type="PANTHER" id="PTHR45916">
    <property type="entry name" value="STRUCTURAL MAINTENANCE OF CHROMOSOMES PROTEIN 5"/>
    <property type="match status" value="1"/>
</dbReference>
<evidence type="ECO:0000256" key="1">
    <source>
        <dbReference type="ARBA" id="ARBA00010171"/>
    </source>
</evidence>
<evidence type="ECO:0000256" key="3">
    <source>
        <dbReference type="ARBA" id="ARBA00023054"/>
    </source>
</evidence>
<name>A0A0C3BIZ3_PILCF</name>
<evidence type="ECO:0000313" key="8">
    <source>
        <dbReference type="Proteomes" id="UP000054166"/>
    </source>
</evidence>
<dbReference type="GO" id="GO:0005634">
    <property type="term" value="C:nucleus"/>
    <property type="evidence" value="ECO:0007669"/>
    <property type="project" value="TreeGrafter"/>
</dbReference>
<feature type="domain" description="Rad50/SbcC-type AAA" evidence="6">
    <location>
        <begin position="143"/>
        <end position="357"/>
    </location>
</feature>
<feature type="compositionally biased region" description="Basic and acidic residues" evidence="5">
    <location>
        <begin position="41"/>
        <end position="54"/>
    </location>
</feature>
<feature type="compositionally biased region" description="Acidic residues" evidence="5">
    <location>
        <begin position="64"/>
        <end position="73"/>
    </location>
</feature>
<dbReference type="GO" id="GO:0000724">
    <property type="term" value="P:double-strand break repair via homologous recombination"/>
    <property type="evidence" value="ECO:0007669"/>
    <property type="project" value="TreeGrafter"/>
</dbReference>
<reference evidence="8" key="2">
    <citation type="submission" date="2015-01" db="EMBL/GenBank/DDBJ databases">
        <title>Evolutionary Origins and Diversification of the Mycorrhizal Mutualists.</title>
        <authorList>
            <consortium name="DOE Joint Genome Institute"/>
            <consortium name="Mycorrhizal Genomics Consortium"/>
            <person name="Kohler A."/>
            <person name="Kuo A."/>
            <person name="Nagy L.G."/>
            <person name="Floudas D."/>
            <person name="Copeland A."/>
            <person name="Barry K.W."/>
            <person name="Cichocki N."/>
            <person name="Veneault-Fourrey C."/>
            <person name="LaButti K."/>
            <person name="Lindquist E.A."/>
            <person name="Lipzen A."/>
            <person name="Lundell T."/>
            <person name="Morin E."/>
            <person name="Murat C."/>
            <person name="Riley R."/>
            <person name="Ohm R."/>
            <person name="Sun H."/>
            <person name="Tunlid A."/>
            <person name="Henrissat B."/>
            <person name="Grigoriev I.V."/>
            <person name="Hibbett D.S."/>
            <person name="Martin F."/>
        </authorList>
    </citation>
    <scope>NUCLEOTIDE SEQUENCE [LARGE SCALE GENOMIC DNA]</scope>
    <source>
        <strain evidence="8">F 1598</strain>
    </source>
</reference>
<evidence type="ECO:0000313" key="7">
    <source>
        <dbReference type="EMBL" id="KIM77332.1"/>
    </source>
</evidence>
<keyword evidence="3 4" id="KW-0175">Coiled coil</keyword>
<evidence type="ECO:0000256" key="2">
    <source>
        <dbReference type="ARBA" id="ARBA00018687"/>
    </source>
</evidence>
<feature type="region of interest" description="Disordered" evidence="5">
    <location>
        <begin position="1"/>
        <end position="132"/>
    </location>
</feature>
<dbReference type="EMBL" id="KN833026">
    <property type="protein sequence ID" value="KIM77332.1"/>
    <property type="molecule type" value="Genomic_DNA"/>
</dbReference>
<comment type="similarity">
    <text evidence="1">Belongs to the SMC family. SMC5 subfamily.</text>
</comment>
<accession>A0A0C3BIZ3</accession>
<feature type="coiled-coil region" evidence="4">
    <location>
        <begin position="312"/>
        <end position="353"/>
    </location>
</feature>
<dbReference type="SUPFAM" id="SSF52540">
    <property type="entry name" value="P-loop containing nucleoside triphosphate hydrolases"/>
    <property type="match status" value="1"/>
</dbReference>
<dbReference type="HOGENOM" id="CLU_004969_2_0_1"/>
<evidence type="ECO:0000256" key="4">
    <source>
        <dbReference type="SAM" id="Coils"/>
    </source>
</evidence>
<dbReference type="Pfam" id="PF13476">
    <property type="entry name" value="AAA_23"/>
    <property type="match status" value="1"/>
</dbReference>
<feature type="compositionally biased region" description="Basic and acidic residues" evidence="5">
    <location>
        <begin position="448"/>
        <end position="458"/>
    </location>
</feature>
<feature type="compositionally biased region" description="Acidic residues" evidence="5">
    <location>
        <begin position="85"/>
        <end position="96"/>
    </location>
</feature>
<proteinExistence type="inferred from homology"/>
<keyword evidence="8" id="KW-1185">Reference proteome</keyword>
<gene>
    <name evidence="7" type="ORF">PILCRDRAFT_825488</name>
</gene>
<feature type="coiled-coil region" evidence="4">
    <location>
        <begin position="965"/>
        <end position="1030"/>
    </location>
</feature>
<protein>
    <recommendedName>
        <fullName evidence="2">Structural maintenance of chromosomes protein 5</fullName>
    </recommendedName>
</protein>
<sequence>MARRVASSASEDEAEGSGSQSQSQQANGYANGRANRNGVKVKAEKVKAEKVKKEKISRKARVETDEEDEEAEEASDHDQLNGVNDIEEEDEGEDGEGSPKGRKRARMDEDGEARPVKDDRQPRARVQTLPRGEDGFVPGSIVRIQLRNFVTYDWVEFRPGPYLNMILGPNGTGKSSIACAICLGLNWPPSILGRASELNSFVKLGAEDGHIEIELKGPARKPNLVIRRNLTAKSKGSSFTLNKSSATGTEIKAKMAELNVQVGNLCSFLPQDKVSEFAQMSSQQLLKETQRAAGDENLSAWHQTLIESGKELKGLQDLLAGERDKLKTMQERNNDLEREVERFHQRREIEQRIEDIELLIPIQEMKESKVLYYETKAKQRGLHEVVTALKDKNAPAHALLETYGKKHAQLTKAREESKKKTAATFKRMTTKWAESDRLDKEVEEVSDELDKQKDSEKRRQARMKTFERNIAQMQHTLDNPPELDDQVAINEELKKVTAERNVINTRREDLQARLRDHIDDSAKQNAQLDACNDALRKLADVGERKLENLKRWDKDTYDAVMWLRQAENREKFKAPIIEPPCLCLSVTDKRFTNAIEACFTANQLKMFVAQNQEDYDTLNRFLNDSEGQVLRKGARVNTWFRQKGSIAGPPMIPEEMNQLGFQGYAIQYVDCPEGLVWFLQRDLNLHRTAIGLDGNKVPVGQAMEAVSRFGPNNEGGSANFVAGSTLNKVQRSRYGKKAPQNMTRDVRPARNLAESAIDANEKKKIDDRIKEAKVALSVIEQETAKLEEAMKESNEETADIKKRYDTVNERKKALATAQAKLKSLQHKIDGEQKKLKEARNEPSTEARSAELRQEILKRTKQRLKITKQYTELMRSLIRDQAENTRIALEYVQVGANKAALDALCKEKDEEFQKALAEFNEAHAIFMEAKAASKKAIDISKEAIANASEEQRERYKAMEAAGTASDRKAEQLKEDLDTEKNNLEMNRGANPGVIAQYEKRKQEIEALNATVIGRENKIEKIERAIKNARDNWEPALEKLVASIGKKFSAAFDRIGCAGEIRISRQEDFDKWAIDILVKFRETERLQLLTAQRQSGGERSLTTILYLMSLTEQARSPFSLVDEINQGMDMRAERAVHNSMVDVTCTSDSAQYFLITPKLLPDLKYHERMKVLCVNNGEWLPEEKHIGNMMGMVEACAQRRNRSANAA</sequence>
<evidence type="ECO:0000256" key="5">
    <source>
        <dbReference type="SAM" id="MobiDB-lite"/>
    </source>
</evidence>
<feature type="coiled-coil region" evidence="4">
    <location>
        <begin position="762"/>
        <end position="841"/>
    </location>
</feature>
<dbReference type="GO" id="GO:0030915">
    <property type="term" value="C:Smc5-Smc6 complex"/>
    <property type="evidence" value="ECO:0007669"/>
    <property type="project" value="TreeGrafter"/>
</dbReference>
<feature type="compositionally biased region" description="Basic and acidic residues" evidence="5">
    <location>
        <begin position="106"/>
        <end position="122"/>
    </location>
</feature>
<dbReference type="FunCoup" id="A0A0C3BIZ3">
    <property type="interactions" value="856"/>
</dbReference>
<organism evidence="7 8">
    <name type="scientific">Piloderma croceum (strain F 1598)</name>
    <dbReference type="NCBI Taxonomy" id="765440"/>
    <lineage>
        <taxon>Eukaryota</taxon>
        <taxon>Fungi</taxon>
        <taxon>Dikarya</taxon>
        <taxon>Basidiomycota</taxon>
        <taxon>Agaricomycotina</taxon>
        <taxon>Agaricomycetes</taxon>
        <taxon>Agaricomycetidae</taxon>
        <taxon>Atheliales</taxon>
        <taxon>Atheliaceae</taxon>
        <taxon>Piloderma</taxon>
    </lineage>
</organism>
<dbReference type="Gene3D" id="3.40.50.300">
    <property type="entry name" value="P-loop containing nucleotide triphosphate hydrolases"/>
    <property type="match status" value="2"/>
</dbReference>
<reference evidence="7 8" key="1">
    <citation type="submission" date="2014-04" db="EMBL/GenBank/DDBJ databases">
        <authorList>
            <consortium name="DOE Joint Genome Institute"/>
            <person name="Kuo A."/>
            <person name="Tarkka M."/>
            <person name="Buscot F."/>
            <person name="Kohler A."/>
            <person name="Nagy L.G."/>
            <person name="Floudas D."/>
            <person name="Copeland A."/>
            <person name="Barry K.W."/>
            <person name="Cichocki N."/>
            <person name="Veneault-Fourrey C."/>
            <person name="LaButti K."/>
            <person name="Lindquist E.A."/>
            <person name="Lipzen A."/>
            <person name="Lundell T."/>
            <person name="Morin E."/>
            <person name="Murat C."/>
            <person name="Sun H."/>
            <person name="Tunlid A."/>
            <person name="Henrissat B."/>
            <person name="Grigoriev I.V."/>
            <person name="Hibbett D.S."/>
            <person name="Martin F."/>
            <person name="Nordberg H.P."/>
            <person name="Cantor M.N."/>
            <person name="Hua S.X."/>
        </authorList>
    </citation>
    <scope>NUCLEOTIDE SEQUENCE [LARGE SCALE GENOMIC DNA]</scope>
    <source>
        <strain evidence="7 8">F 1598</strain>
    </source>
</reference>
<dbReference type="GO" id="GO:0003697">
    <property type="term" value="F:single-stranded DNA binding"/>
    <property type="evidence" value="ECO:0007669"/>
    <property type="project" value="TreeGrafter"/>
</dbReference>